<accession>A0A0S4KLU6</accession>
<dbReference type="EMBL" id="CYKH01001432">
    <property type="protein sequence ID" value="CUI14591.1"/>
    <property type="molecule type" value="Genomic_DNA"/>
</dbReference>
<protein>
    <submittedName>
        <fullName evidence="3">Membrane-associated protein, putative</fullName>
    </submittedName>
</protein>
<keyword evidence="4" id="KW-1185">Reference proteome</keyword>
<keyword evidence="2" id="KW-0472">Membrane</keyword>
<evidence type="ECO:0000313" key="3">
    <source>
        <dbReference type="EMBL" id="CUI14591.1"/>
    </source>
</evidence>
<evidence type="ECO:0000256" key="1">
    <source>
        <dbReference type="SAM" id="MobiDB-lite"/>
    </source>
</evidence>
<feature type="transmembrane region" description="Helical" evidence="2">
    <location>
        <begin position="38"/>
        <end position="55"/>
    </location>
</feature>
<dbReference type="AlphaFoldDB" id="A0A0S4KLU6"/>
<evidence type="ECO:0000313" key="4">
    <source>
        <dbReference type="Proteomes" id="UP000051952"/>
    </source>
</evidence>
<organism evidence="3 4">
    <name type="scientific">Bodo saltans</name>
    <name type="common">Flagellated protozoan</name>
    <dbReference type="NCBI Taxonomy" id="75058"/>
    <lineage>
        <taxon>Eukaryota</taxon>
        <taxon>Discoba</taxon>
        <taxon>Euglenozoa</taxon>
        <taxon>Kinetoplastea</taxon>
        <taxon>Metakinetoplastina</taxon>
        <taxon>Eubodonida</taxon>
        <taxon>Bodonidae</taxon>
        <taxon>Bodo</taxon>
    </lineage>
</organism>
<feature type="region of interest" description="Disordered" evidence="1">
    <location>
        <begin position="780"/>
        <end position="801"/>
    </location>
</feature>
<proteinExistence type="predicted"/>
<feature type="compositionally biased region" description="Polar residues" evidence="1">
    <location>
        <begin position="1"/>
        <end position="12"/>
    </location>
</feature>
<keyword evidence="2" id="KW-1133">Transmembrane helix</keyword>
<sequence length="801" mass="88699">MSTFRQSASYHSSPPLPVAGGTRGRSCPTSFPRIKRRTIAILLAMIAALLLWLFLSSDGVFIDGGTSAASPFLPSPSRQEVEQKSDVENMRKAIAQVNDEHALKLDCSVDPCGWWLDPRFFPNNAVDTEHFEPLLADEYEMNTDKGTTLHLKNRHCRRRSPTCIGAVVVVVVVVVEGITSRVRKKSVTSLSIILAVPQWVTQATHKGSHIATHIAKFGTFFFKAPPPVANVYRCRGGGGGGGGGNYKQSKKKISNLIEYHPRCATVGDTGHSQGFAHRHAYRQVWNDEFEFDGSPGIYNDFGMPSPHLAISTDVAQQPLSSLGDFLTHRVVPTWCDPSDRALVMAPIKKGYGLTNQLLSLAGQFALAGRTERIIAVDASEKKMRIPVHKLLNLSTSVLPATLRGVVRYCNHTAPHVMHKRMAPHSLQVIDRKQVALRPHKVMAIFDSAFAAVAAGQRPQLTYIHELYLRYPFEQERDVRYLPANLFCGFQFVSWIVKVGASVVRGVRTSRQLPYAAWHLRLETSDGVAMRKGRAPTTAQHVREFLEGSLVPLLQRKRGGITKVLLCSGPLPNAIVDAIRQCGLRFGIQFHQKEEFLEPGYEFNDFGTSGAVKERSGDHWTTPTATDAAAVDAFAMEKADLVVVTTTSSLSALIYAKRCGGHGSTTRIRHTSTFDNSKKNESKAALSEKASFPSLLVQPQPQQPQTPRTNLVLDARARGCSMNGAVYLYDTYLDGSFTELLHYPCGYQFHAYLPAPPALVPRPPPELDVFAFRFRPDSPLFRRHRERNRPPLGETPIPMEQP</sequence>
<evidence type="ECO:0000256" key="2">
    <source>
        <dbReference type="SAM" id="Phobius"/>
    </source>
</evidence>
<gene>
    <name evidence="3" type="ORF">BSAL_08300</name>
</gene>
<dbReference type="Proteomes" id="UP000051952">
    <property type="component" value="Unassembled WGS sequence"/>
</dbReference>
<feature type="region of interest" description="Disordered" evidence="1">
    <location>
        <begin position="1"/>
        <end position="29"/>
    </location>
</feature>
<name>A0A0S4KLU6_BODSA</name>
<keyword evidence="2" id="KW-0812">Transmembrane</keyword>
<dbReference type="VEuPathDB" id="TriTrypDB:BSAL_08230"/>
<reference evidence="4" key="1">
    <citation type="submission" date="2015-09" db="EMBL/GenBank/DDBJ databases">
        <authorList>
            <consortium name="Pathogen Informatics"/>
        </authorList>
    </citation>
    <scope>NUCLEOTIDE SEQUENCE [LARGE SCALE GENOMIC DNA]</scope>
    <source>
        <strain evidence="4">Lake Konstanz</strain>
    </source>
</reference>